<gene>
    <name evidence="1" type="ORF">HanXRQr2_Chr07g0313661</name>
</gene>
<evidence type="ECO:0000313" key="1">
    <source>
        <dbReference type="EMBL" id="KAF5800232.1"/>
    </source>
</evidence>
<dbReference type="Gramene" id="mRNA:HanXRQr2_Chr07g0313661">
    <property type="protein sequence ID" value="CDS:HanXRQr2_Chr07g0313661.1"/>
    <property type="gene ID" value="HanXRQr2_Chr07g0313661"/>
</dbReference>
<organism evidence="1 2">
    <name type="scientific">Helianthus annuus</name>
    <name type="common">Common sunflower</name>
    <dbReference type="NCBI Taxonomy" id="4232"/>
    <lineage>
        <taxon>Eukaryota</taxon>
        <taxon>Viridiplantae</taxon>
        <taxon>Streptophyta</taxon>
        <taxon>Embryophyta</taxon>
        <taxon>Tracheophyta</taxon>
        <taxon>Spermatophyta</taxon>
        <taxon>Magnoliopsida</taxon>
        <taxon>eudicotyledons</taxon>
        <taxon>Gunneridae</taxon>
        <taxon>Pentapetalae</taxon>
        <taxon>asterids</taxon>
        <taxon>campanulids</taxon>
        <taxon>Asterales</taxon>
        <taxon>Asteraceae</taxon>
        <taxon>Asteroideae</taxon>
        <taxon>Heliantheae alliance</taxon>
        <taxon>Heliantheae</taxon>
        <taxon>Helianthus</taxon>
    </lineage>
</organism>
<reference evidence="1" key="2">
    <citation type="submission" date="2020-06" db="EMBL/GenBank/DDBJ databases">
        <title>Helianthus annuus Genome sequencing and assembly Release 2.</title>
        <authorList>
            <person name="Gouzy J."/>
            <person name="Langlade N."/>
            <person name="Munos S."/>
        </authorList>
    </citation>
    <scope>NUCLEOTIDE SEQUENCE</scope>
    <source>
        <tissue evidence="1">Leaves</tissue>
    </source>
</reference>
<accession>A0A9K3IP89</accession>
<reference evidence="1" key="1">
    <citation type="journal article" date="2017" name="Nature">
        <title>The sunflower genome provides insights into oil metabolism, flowering and Asterid evolution.</title>
        <authorList>
            <person name="Badouin H."/>
            <person name="Gouzy J."/>
            <person name="Grassa C.J."/>
            <person name="Murat F."/>
            <person name="Staton S.E."/>
            <person name="Cottret L."/>
            <person name="Lelandais-Briere C."/>
            <person name="Owens G.L."/>
            <person name="Carrere S."/>
            <person name="Mayjonade B."/>
            <person name="Legrand L."/>
            <person name="Gill N."/>
            <person name="Kane N.C."/>
            <person name="Bowers J.E."/>
            <person name="Hubner S."/>
            <person name="Bellec A."/>
            <person name="Berard A."/>
            <person name="Berges H."/>
            <person name="Blanchet N."/>
            <person name="Boniface M.C."/>
            <person name="Brunel D."/>
            <person name="Catrice O."/>
            <person name="Chaidir N."/>
            <person name="Claudel C."/>
            <person name="Donnadieu C."/>
            <person name="Faraut T."/>
            <person name="Fievet G."/>
            <person name="Helmstetter N."/>
            <person name="King M."/>
            <person name="Knapp S.J."/>
            <person name="Lai Z."/>
            <person name="Le Paslier M.C."/>
            <person name="Lippi Y."/>
            <person name="Lorenzon L."/>
            <person name="Mandel J.R."/>
            <person name="Marage G."/>
            <person name="Marchand G."/>
            <person name="Marquand E."/>
            <person name="Bret-Mestries E."/>
            <person name="Morien E."/>
            <person name="Nambeesan S."/>
            <person name="Nguyen T."/>
            <person name="Pegot-Espagnet P."/>
            <person name="Pouilly N."/>
            <person name="Raftis F."/>
            <person name="Sallet E."/>
            <person name="Schiex T."/>
            <person name="Thomas J."/>
            <person name="Vandecasteele C."/>
            <person name="Vares D."/>
            <person name="Vear F."/>
            <person name="Vautrin S."/>
            <person name="Crespi M."/>
            <person name="Mangin B."/>
            <person name="Burke J.M."/>
            <person name="Salse J."/>
            <person name="Munos S."/>
            <person name="Vincourt P."/>
            <person name="Rieseberg L.H."/>
            <person name="Langlade N.B."/>
        </authorList>
    </citation>
    <scope>NUCLEOTIDE SEQUENCE</scope>
    <source>
        <tissue evidence="1">Leaves</tissue>
    </source>
</reference>
<sequence>MNLSELLNLPLEIVLRFNKTRNRQLFNRNGSAVPQNSSVYRAKPTAPELTILV</sequence>
<comment type="caution">
    <text evidence="1">The sequence shown here is derived from an EMBL/GenBank/DDBJ whole genome shotgun (WGS) entry which is preliminary data.</text>
</comment>
<evidence type="ECO:0000313" key="2">
    <source>
        <dbReference type="Proteomes" id="UP000215914"/>
    </source>
</evidence>
<protein>
    <submittedName>
        <fullName evidence="1">Uncharacterized protein</fullName>
    </submittedName>
</protein>
<proteinExistence type="predicted"/>
<dbReference type="AlphaFoldDB" id="A0A9K3IP89"/>
<dbReference type="EMBL" id="MNCJ02000322">
    <property type="protein sequence ID" value="KAF5800232.1"/>
    <property type="molecule type" value="Genomic_DNA"/>
</dbReference>
<dbReference type="Proteomes" id="UP000215914">
    <property type="component" value="Unassembled WGS sequence"/>
</dbReference>
<keyword evidence="2" id="KW-1185">Reference proteome</keyword>
<name>A0A9K3IP89_HELAN</name>